<gene>
    <name evidence="1" type="ORF">MLD38_022744</name>
</gene>
<keyword evidence="2" id="KW-1185">Reference proteome</keyword>
<accession>A0ACB9QJG3</accession>
<reference evidence="2" key="1">
    <citation type="journal article" date="2023" name="Front. Plant Sci.">
        <title>Chromosomal-level genome assembly of Melastoma candidum provides insights into trichome evolution.</title>
        <authorList>
            <person name="Zhong Y."/>
            <person name="Wu W."/>
            <person name="Sun C."/>
            <person name="Zou P."/>
            <person name="Liu Y."/>
            <person name="Dai S."/>
            <person name="Zhou R."/>
        </authorList>
    </citation>
    <scope>NUCLEOTIDE SEQUENCE [LARGE SCALE GENOMIC DNA]</scope>
</reference>
<dbReference type="EMBL" id="CM042885">
    <property type="protein sequence ID" value="KAI4366947.1"/>
    <property type="molecule type" value="Genomic_DNA"/>
</dbReference>
<dbReference type="Proteomes" id="UP001057402">
    <property type="component" value="Chromosome 6"/>
</dbReference>
<sequence>MMIPKLQPGSDTRTVSAKCKRDSVDLLLKASGFLDFCITRILANMQPEITYPILCNRKRLPSDLQAEVLRAISIQALGQGTEIQLGLAVESQKASLSVKRRLACQQLSYFSQAHGCLLEGECGHGHGKKQLMFCKRKYLEAKEAAYYYHGLIIDKGNEPTCHVSAFCCFPAAQELLSESKKLAYPSA</sequence>
<comment type="caution">
    <text evidence="1">The sequence shown here is derived from an EMBL/GenBank/DDBJ whole genome shotgun (WGS) entry which is preliminary data.</text>
</comment>
<organism evidence="1 2">
    <name type="scientific">Melastoma candidum</name>
    <dbReference type="NCBI Taxonomy" id="119954"/>
    <lineage>
        <taxon>Eukaryota</taxon>
        <taxon>Viridiplantae</taxon>
        <taxon>Streptophyta</taxon>
        <taxon>Embryophyta</taxon>
        <taxon>Tracheophyta</taxon>
        <taxon>Spermatophyta</taxon>
        <taxon>Magnoliopsida</taxon>
        <taxon>eudicotyledons</taxon>
        <taxon>Gunneridae</taxon>
        <taxon>Pentapetalae</taxon>
        <taxon>rosids</taxon>
        <taxon>malvids</taxon>
        <taxon>Myrtales</taxon>
        <taxon>Melastomataceae</taxon>
        <taxon>Melastomatoideae</taxon>
        <taxon>Melastomateae</taxon>
        <taxon>Melastoma</taxon>
    </lineage>
</organism>
<protein>
    <submittedName>
        <fullName evidence="1">Uncharacterized protein</fullName>
    </submittedName>
</protein>
<evidence type="ECO:0000313" key="1">
    <source>
        <dbReference type="EMBL" id="KAI4366947.1"/>
    </source>
</evidence>
<evidence type="ECO:0000313" key="2">
    <source>
        <dbReference type="Proteomes" id="UP001057402"/>
    </source>
</evidence>
<name>A0ACB9QJG3_9MYRT</name>
<proteinExistence type="predicted"/>